<gene>
    <name evidence="1" type="ORF">C8F04DRAFT_1180842</name>
</gene>
<keyword evidence="2" id="KW-1185">Reference proteome</keyword>
<comment type="caution">
    <text evidence="1">The sequence shown here is derived from an EMBL/GenBank/DDBJ whole genome shotgun (WGS) entry which is preliminary data.</text>
</comment>
<reference evidence="1" key="1">
    <citation type="submission" date="2023-03" db="EMBL/GenBank/DDBJ databases">
        <title>Massive genome expansion in bonnet fungi (Mycena s.s.) driven by repeated elements and novel gene families across ecological guilds.</title>
        <authorList>
            <consortium name="Lawrence Berkeley National Laboratory"/>
            <person name="Harder C.B."/>
            <person name="Miyauchi S."/>
            <person name="Viragh M."/>
            <person name="Kuo A."/>
            <person name="Thoen E."/>
            <person name="Andreopoulos B."/>
            <person name="Lu D."/>
            <person name="Skrede I."/>
            <person name="Drula E."/>
            <person name="Henrissat B."/>
            <person name="Morin E."/>
            <person name="Kohler A."/>
            <person name="Barry K."/>
            <person name="LaButti K."/>
            <person name="Morin E."/>
            <person name="Salamov A."/>
            <person name="Lipzen A."/>
            <person name="Mereny Z."/>
            <person name="Hegedus B."/>
            <person name="Baldrian P."/>
            <person name="Stursova M."/>
            <person name="Weitz H."/>
            <person name="Taylor A."/>
            <person name="Grigoriev I.V."/>
            <person name="Nagy L.G."/>
            <person name="Martin F."/>
            <person name="Kauserud H."/>
        </authorList>
    </citation>
    <scope>NUCLEOTIDE SEQUENCE</scope>
    <source>
        <strain evidence="1">CBHHK200</strain>
    </source>
</reference>
<dbReference type="EMBL" id="JARJCM010000039">
    <property type="protein sequence ID" value="KAJ7037124.1"/>
    <property type="molecule type" value="Genomic_DNA"/>
</dbReference>
<name>A0AAD6T0J8_9AGAR</name>
<accession>A0AAD6T0J8</accession>
<organism evidence="1 2">
    <name type="scientific">Mycena alexandri</name>
    <dbReference type="NCBI Taxonomy" id="1745969"/>
    <lineage>
        <taxon>Eukaryota</taxon>
        <taxon>Fungi</taxon>
        <taxon>Dikarya</taxon>
        <taxon>Basidiomycota</taxon>
        <taxon>Agaricomycotina</taxon>
        <taxon>Agaricomycetes</taxon>
        <taxon>Agaricomycetidae</taxon>
        <taxon>Agaricales</taxon>
        <taxon>Marasmiineae</taxon>
        <taxon>Mycenaceae</taxon>
        <taxon>Mycena</taxon>
    </lineage>
</organism>
<proteinExistence type="predicted"/>
<evidence type="ECO:0000313" key="1">
    <source>
        <dbReference type="EMBL" id="KAJ7037124.1"/>
    </source>
</evidence>
<dbReference type="AlphaFoldDB" id="A0AAD6T0J8"/>
<protein>
    <submittedName>
        <fullName evidence="1">Uncharacterized protein</fullName>
    </submittedName>
</protein>
<sequence length="158" mass="17562">MAELDLALNLTARLPFTLPLTSLELFDFIFIQARAFSRCLNLLLTTPPPVSDSRLCPSGTTDIEWHSSATPQAHSIVSPGHSSREVEVLQPSREALCSGRRSLQLLESQDPCHSMGPDERSVMTYIGSFHEAETVSRHVKKLLTALIEIQTNWAGTRY</sequence>
<evidence type="ECO:0000313" key="2">
    <source>
        <dbReference type="Proteomes" id="UP001218188"/>
    </source>
</evidence>
<dbReference type="Proteomes" id="UP001218188">
    <property type="component" value="Unassembled WGS sequence"/>
</dbReference>